<name>A0A2H4P8C8_9CAUD</name>
<protein>
    <submittedName>
        <fullName evidence="1">Uncharacterized protein</fullName>
    </submittedName>
</protein>
<dbReference type="Proteomes" id="UP000241822">
    <property type="component" value="Segment"/>
</dbReference>
<proteinExistence type="predicted"/>
<evidence type="ECO:0000313" key="1">
    <source>
        <dbReference type="EMBL" id="ATW58483.1"/>
    </source>
</evidence>
<reference evidence="1 2" key="1">
    <citation type="submission" date="2017-10" db="EMBL/GenBank/DDBJ databases">
        <authorList>
            <person name="Almansoob K.M."/>
            <person name="Barra A."/>
            <person name="Canlas S.M."/>
            <person name="Chawla N."/>
            <person name="Johnson B.N."/>
            <person name="Kuhl M.D."/>
            <person name="Lin J.Y."/>
            <person name="Patel D.V."/>
            <person name="Reddy A.G."/>
            <person name="Sobol L."/>
            <person name="Solorzano-Papili D."/>
            <person name="Monti D.L."/>
            <person name="Stoner T.H."/>
            <person name="Garlena R.A."/>
            <person name="Russell D.A."/>
            <person name="Pope W.H."/>
            <person name="Jacobs-Sera D."/>
            <person name="Hatfull G.F."/>
        </authorList>
    </citation>
    <scope>NUCLEOTIDE SEQUENCE [LARGE SCALE GENOMIC DNA]</scope>
</reference>
<keyword evidence="2" id="KW-1185">Reference proteome</keyword>
<dbReference type="EMBL" id="MG198776">
    <property type="protein sequence ID" value="ATW58483.1"/>
    <property type="molecule type" value="Genomic_DNA"/>
</dbReference>
<organism evidence="1 2">
    <name type="scientific">Corynebacterium phage C3PO</name>
    <dbReference type="NCBI Taxonomy" id="2047868"/>
    <lineage>
        <taxon>Viruses</taxon>
        <taxon>Duplodnaviria</taxon>
        <taxon>Heunggongvirae</taxon>
        <taxon>Uroviricota</taxon>
        <taxon>Caudoviricetes</taxon>
        <taxon>Zierdtviridae</taxon>
        <taxon>Toshachvirinae</taxon>
        <taxon>Ceetrepovirus</taxon>
        <taxon>Ceetrepovirus C3PO</taxon>
        <taxon>Corynebacterium virus C3PO</taxon>
    </lineage>
</organism>
<sequence>MTEAFQQHLWELRYEEEEDSDPCIYCNCDPCRCDEIYERHRDDE</sequence>
<evidence type="ECO:0000313" key="2">
    <source>
        <dbReference type="Proteomes" id="UP000241822"/>
    </source>
</evidence>
<dbReference type="OrthoDB" id="37232at10239"/>
<accession>A0A2H4P8C8</accession>
<gene>
    <name evidence="1" type="ORF">SEA_C3PO_84</name>
</gene>